<feature type="non-terminal residue" evidence="1">
    <location>
        <position position="1"/>
    </location>
</feature>
<reference evidence="1 2" key="1">
    <citation type="submission" date="2021-06" db="EMBL/GenBank/DDBJ databases">
        <authorList>
            <person name="Palmer J.M."/>
        </authorList>
    </citation>
    <scope>NUCLEOTIDE SEQUENCE [LARGE SCALE GENOMIC DNA]</scope>
    <source>
        <strain evidence="1 2">GA_2019</strain>
        <tissue evidence="1">Muscle</tissue>
    </source>
</reference>
<dbReference type="Proteomes" id="UP001476798">
    <property type="component" value="Unassembled WGS sequence"/>
</dbReference>
<evidence type="ECO:0000313" key="2">
    <source>
        <dbReference type="Proteomes" id="UP001476798"/>
    </source>
</evidence>
<evidence type="ECO:0000313" key="1">
    <source>
        <dbReference type="EMBL" id="MEQ2162384.1"/>
    </source>
</evidence>
<sequence>LRGLNQFLRVLPPQTTTFLGILLDLTTLRACPSVLRVADILQLFSQFRLVRWFPYITYLQLLGKLTSVTRVVPLGLLLLRPLQRWLNSFRLDAKLHRHCRPLVHGEMRLIFPRVSLWG</sequence>
<protein>
    <submittedName>
        <fullName evidence="1">Uncharacterized protein</fullName>
    </submittedName>
</protein>
<accession>A0ABV0MTC6</accession>
<proteinExistence type="predicted"/>
<gene>
    <name evidence="1" type="ORF">GOODEAATRI_019216</name>
</gene>
<comment type="caution">
    <text evidence="1">The sequence shown here is derived from an EMBL/GenBank/DDBJ whole genome shotgun (WGS) entry which is preliminary data.</text>
</comment>
<dbReference type="EMBL" id="JAHRIO010011686">
    <property type="protein sequence ID" value="MEQ2162384.1"/>
    <property type="molecule type" value="Genomic_DNA"/>
</dbReference>
<keyword evidence="2" id="KW-1185">Reference proteome</keyword>
<organism evidence="1 2">
    <name type="scientific">Goodea atripinnis</name>
    <dbReference type="NCBI Taxonomy" id="208336"/>
    <lineage>
        <taxon>Eukaryota</taxon>
        <taxon>Metazoa</taxon>
        <taxon>Chordata</taxon>
        <taxon>Craniata</taxon>
        <taxon>Vertebrata</taxon>
        <taxon>Euteleostomi</taxon>
        <taxon>Actinopterygii</taxon>
        <taxon>Neopterygii</taxon>
        <taxon>Teleostei</taxon>
        <taxon>Neoteleostei</taxon>
        <taxon>Acanthomorphata</taxon>
        <taxon>Ovalentaria</taxon>
        <taxon>Atherinomorphae</taxon>
        <taxon>Cyprinodontiformes</taxon>
        <taxon>Goodeidae</taxon>
        <taxon>Goodea</taxon>
    </lineage>
</organism>
<name>A0ABV0MTC6_9TELE</name>